<dbReference type="GO" id="GO:0030488">
    <property type="term" value="P:tRNA methylation"/>
    <property type="evidence" value="ECO:0007669"/>
    <property type="project" value="TreeGrafter"/>
</dbReference>
<evidence type="ECO:0000259" key="2">
    <source>
        <dbReference type="Pfam" id="PF01170"/>
    </source>
</evidence>
<keyword evidence="4" id="KW-1185">Reference proteome</keyword>
<evidence type="ECO:0000313" key="4">
    <source>
        <dbReference type="Proteomes" id="UP000051952"/>
    </source>
</evidence>
<dbReference type="OrthoDB" id="47730at2759"/>
<dbReference type="VEuPathDB" id="TriTrypDB:BSAL_93605"/>
<feature type="domain" description="Ribosomal RNA large subunit methyltransferase K/L-like methyltransferase" evidence="2">
    <location>
        <begin position="339"/>
        <end position="404"/>
    </location>
</feature>
<dbReference type="Gene3D" id="3.40.50.150">
    <property type="entry name" value="Vaccinia Virus protein VP39"/>
    <property type="match status" value="2"/>
</dbReference>
<dbReference type="Pfam" id="PF01170">
    <property type="entry name" value="UPF0020"/>
    <property type="match status" value="2"/>
</dbReference>
<name>A0A0S4J990_BODSA</name>
<evidence type="ECO:0000256" key="1">
    <source>
        <dbReference type="SAM" id="MobiDB-lite"/>
    </source>
</evidence>
<feature type="compositionally biased region" description="Polar residues" evidence="1">
    <location>
        <begin position="39"/>
        <end position="57"/>
    </location>
</feature>
<protein>
    <recommendedName>
        <fullName evidence="2">Ribosomal RNA large subunit methyltransferase K/L-like methyltransferase domain-containing protein</fullName>
    </recommendedName>
</protein>
<organism evidence="3 4">
    <name type="scientific">Bodo saltans</name>
    <name type="common">Flagellated protozoan</name>
    <dbReference type="NCBI Taxonomy" id="75058"/>
    <lineage>
        <taxon>Eukaryota</taxon>
        <taxon>Discoba</taxon>
        <taxon>Euglenozoa</taxon>
        <taxon>Kinetoplastea</taxon>
        <taxon>Metakinetoplastina</taxon>
        <taxon>Eubodonida</taxon>
        <taxon>Bodonidae</taxon>
        <taxon>Bodo</taxon>
    </lineage>
</organism>
<dbReference type="AlphaFoldDB" id="A0A0S4J990"/>
<feature type="region of interest" description="Disordered" evidence="1">
    <location>
        <begin position="555"/>
        <end position="592"/>
    </location>
</feature>
<dbReference type="OMA" id="NVEFHES"/>
<evidence type="ECO:0000313" key="3">
    <source>
        <dbReference type="EMBL" id="CUG86530.1"/>
    </source>
</evidence>
<dbReference type="EMBL" id="CYKH01001325">
    <property type="protein sequence ID" value="CUG86530.1"/>
    <property type="molecule type" value="Genomic_DNA"/>
</dbReference>
<feature type="compositionally biased region" description="Basic and acidic residues" evidence="1">
    <location>
        <begin position="572"/>
        <end position="585"/>
    </location>
</feature>
<dbReference type="PANTHER" id="PTHR14911">
    <property type="entry name" value="THUMP DOMAIN-CONTAINING"/>
    <property type="match status" value="1"/>
</dbReference>
<dbReference type="GO" id="GO:0016423">
    <property type="term" value="F:tRNA (guanine) methyltransferase activity"/>
    <property type="evidence" value="ECO:0007669"/>
    <property type="project" value="TreeGrafter"/>
</dbReference>
<dbReference type="Proteomes" id="UP000051952">
    <property type="component" value="Unassembled WGS sequence"/>
</dbReference>
<feature type="domain" description="Ribosomal RNA large subunit methyltransferase K/L-like methyltransferase" evidence="2">
    <location>
        <begin position="505"/>
        <end position="565"/>
    </location>
</feature>
<proteinExistence type="predicted"/>
<dbReference type="InterPro" id="IPR000241">
    <property type="entry name" value="RlmKL-like_Mtase"/>
</dbReference>
<reference evidence="4" key="1">
    <citation type="submission" date="2015-09" db="EMBL/GenBank/DDBJ databases">
        <authorList>
            <consortium name="Pathogen Informatics"/>
        </authorList>
    </citation>
    <scope>NUCLEOTIDE SEQUENCE [LARGE SCALE GENOMIC DNA]</scope>
    <source>
        <strain evidence="4">Lake Konstanz</strain>
    </source>
</reference>
<sequence length="622" mass="68116">MLSTLPLVLVHPWGLEEAVASDFRRIAADFPHVQCDLQQHTTSNDSQSEDVNSTSASPPRGMQKMQLNLPTSPSSSSSSGAPSPSCVTSQQLHHVVPFLDALHRNRLTEQVCLHLWTTDCVESCNELDATFEQHKEHTFVMVHTVLGTLRKLMVNDPAASRDPTLSANVEFHESISDPQRIRFRVNASRRDKLKSGKGKFSSQDLCVHVGTLFYEAYNPMGWGVDMLYQNVEILVLLDDGVATCCLAIYPPNLPRTGCEAHPVDGITRELLRQFVACKHYLIDQRIAQVANCNTLGPVVVDPPACSDEVHESSADEHKKAVPEYKGFVCRPSHFKLDVRCSKGDNAMHPSIASALTLFADVQDGDVVVDPTVGSGTVLLEAWLRYVVREDKYVRLVGGDMRREYGVRTHANYNGLVEAAFVSGLLRQSSSVDTAEGGGAAGGSSRAWQIPLFQFARPENVANVASPTEPFRWVEDGWQECLETARKLFPTSMRPTQTSIVGTALQSNGMKLPLQTSLVDVVISDMPFGRRCGTHGINAKLYPSLLKEIHRVLKKGTQSPSVSNADESNNKPAGDHHNRSGTEWWKRQSGSSGTAGRCVLLTVEGKLLLAASVCVCTGCFGGW</sequence>
<accession>A0A0S4J990</accession>
<dbReference type="GO" id="GO:0043527">
    <property type="term" value="C:tRNA methyltransferase complex"/>
    <property type="evidence" value="ECO:0007669"/>
    <property type="project" value="UniProtKB-ARBA"/>
</dbReference>
<dbReference type="InterPro" id="IPR029063">
    <property type="entry name" value="SAM-dependent_MTases_sf"/>
</dbReference>
<dbReference type="SUPFAM" id="SSF53335">
    <property type="entry name" value="S-adenosyl-L-methionine-dependent methyltransferases"/>
    <property type="match status" value="1"/>
</dbReference>
<feature type="compositionally biased region" description="Polar residues" evidence="1">
    <location>
        <begin position="555"/>
        <end position="570"/>
    </location>
</feature>
<gene>
    <name evidence="3" type="ORF">BSAL_93605</name>
</gene>
<feature type="region of interest" description="Disordered" evidence="1">
    <location>
        <begin position="39"/>
        <end position="86"/>
    </location>
</feature>
<feature type="compositionally biased region" description="Low complexity" evidence="1">
    <location>
        <begin position="70"/>
        <end position="85"/>
    </location>
</feature>
<dbReference type="PANTHER" id="PTHR14911:SF13">
    <property type="entry name" value="TRNA (GUANINE(6)-N2)-METHYLTRANSFERASE THUMP3"/>
    <property type="match status" value="1"/>
</dbReference>